<dbReference type="Pfam" id="PF08281">
    <property type="entry name" value="Sigma70_r4_2"/>
    <property type="match status" value="1"/>
</dbReference>
<dbReference type="Pfam" id="PF04542">
    <property type="entry name" value="Sigma70_r2"/>
    <property type="match status" value="1"/>
</dbReference>
<keyword evidence="4" id="KW-0804">Transcription</keyword>
<dbReference type="Gene3D" id="1.10.1740.10">
    <property type="match status" value="1"/>
</dbReference>
<evidence type="ECO:0000259" key="5">
    <source>
        <dbReference type="Pfam" id="PF04542"/>
    </source>
</evidence>
<reference evidence="7 8" key="1">
    <citation type="journal article" date="2010" name="DNA Res.">
        <title>Genome sequence of Kitasatospora setae NBRC 14216T: an evolutionary snapshot of the family Streptomycetaceae.</title>
        <authorList>
            <person name="Ichikawa N."/>
            <person name="Oguchi A."/>
            <person name="Ikeda H."/>
            <person name="Ishikawa J."/>
            <person name="Kitani S."/>
            <person name="Watanabe Y."/>
            <person name="Nakamura S."/>
            <person name="Katano Y."/>
            <person name="Kishi E."/>
            <person name="Sasagawa M."/>
            <person name="Ankai A."/>
            <person name="Fukui S."/>
            <person name="Hashimoto Y."/>
            <person name="Kamata S."/>
            <person name="Otoguro M."/>
            <person name="Tanikawa S."/>
            <person name="Nihira T."/>
            <person name="Horinouchi S."/>
            <person name="Ohnishi Y."/>
            <person name="Hayakawa M."/>
            <person name="Kuzuyama T."/>
            <person name="Arisawa A."/>
            <person name="Nomoto F."/>
            <person name="Miura H."/>
            <person name="Takahashi Y."/>
            <person name="Fujita N."/>
        </authorList>
    </citation>
    <scope>NUCLEOTIDE SEQUENCE [LARGE SCALE GENOMIC DNA]</scope>
    <source>
        <strain evidence="8">ATCC 33774 / DSM 43861 / JCM 3304 / KCC A-0304 / NBRC 14216 / KM-6054</strain>
    </source>
</reference>
<evidence type="ECO:0000256" key="2">
    <source>
        <dbReference type="ARBA" id="ARBA00023015"/>
    </source>
</evidence>
<evidence type="ECO:0000256" key="3">
    <source>
        <dbReference type="ARBA" id="ARBA00023082"/>
    </source>
</evidence>
<dbReference type="InterPro" id="IPR007627">
    <property type="entry name" value="RNA_pol_sigma70_r2"/>
</dbReference>
<dbReference type="HOGENOM" id="CLU_047691_9_2_11"/>
<organism evidence="7 8">
    <name type="scientific">Kitasatospora setae (strain ATCC 33774 / DSM 43861 / JCM 3304 / KCC A-0304 / NBRC 14216 / KM-6054)</name>
    <name type="common">Streptomyces setae</name>
    <dbReference type="NCBI Taxonomy" id="452652"/>
    <lineage>
        <taxon>Bacteria</taxon>
        <taxon>Bacillati</taxon>
        <taxon>Actinomycetota</taxon>
        <taxon>Actinomycetes</taxon>
        <taxon>Kitasatosporales</taxon>
        <taxon>Streptomycetaceae</taxon>
        <taxon>Kitasatospora</taxon>
    </lineage>
</organism>
<sequence length="196" mass="21187">MTPGAAVAPTAGEPGADDAAVIGASLAAPDRFGEVYDRHADAVHRYLARRVGAAVADDLTSETFLAAFRHRGRYDRERSDARPWLYGIATNLLHRHQRTERAGYRALARSGVDPLDAGDHADSVAARVSAGARAQEIAAVLAGLTAKERDVLLLFAWAELTYQEIAEALAIPLGTVRSRLNRARRRLHAALDHPTH</sequence>
<dbReference type="InterPro" id="IPR013324">
    <property type="entry name" value="RNA_pol_sigma_r3/r4-like"/>
</dbReference>
<dbReference type="RefSeq" id="WP_014137312.1">
    <property type="nucleotide sequence ID" value="NC_016109.1"/>
</dbReference>
<dbReference type="GO" id="GO:0006352">
    <property type="term" value="P:DNA-templated transcription initiation"/>
    <property type="evidence" value="ECO:0007669"/>
    <property type="project" value="InterPro"/>
</dbReference>
<dbReference type="Gene3D" id="1.10.10.10">
    <property type="entry name" value="Winged helix-like DNA-binding domain superfamily/Winged helix DNA-binding domain"/>
    <property type="match status" value="1"/>
</dbReference>
<dbReference type="InterPro" id="IPR036388">
    <property type="entry name" value="WH-like_DNA-bd_sf"/>
</dbReference>
<dbReference type="InterPro" id="IPR013325">
    <property type="entry name" value="RNA_pol_sigma_r2"/>
</dbReference>
<gene>
    <name evidence="7" type="ordered locus">KSE_42250</name>
</gene>
<dbReference type="InterPro" id="IPR013249">
    <property type="entry name" value="RNA_pol_sigma70_r4_t2"/>
</dbReference>
<dbReference type="eggNOG" id="COG1595">
    <property type="taxonomic scope" value="Bacteria"/>
</dbReference>
<protein>
    <submittedName>
        <fullName evidence="7">Putative RNA polymerase ECF subfamily sigma factor</fullName>
    </submittedName>
</protein>
<dbReference type="GO" id="GO:0003677">
    <property type="term" value="F:DNA binding"/>
    <property type="evidence" value="ECO:0007669"/>
    <property type="project" value="InterPro"/>
</dbReference>
<comment type="similarity">
    <text evidence="1">Belongs to the sigma-70 factor family. ECF subfamily.</text>
</comment>
<dbReference type="PATRIC" id="fig|452652.3.peg.4218"/>
<dbReference type="GO" id="GO:0016987">
    <property type="term" value="F:sigma factor activity"/>
    <property type="evidence" value="ECO:0007669"/>
    <property type="project" value="UniProtKB-KW"/>
</dbReference>
<feature type="domain" description="RNA polymerase sigma factor 70 region 4 type 2" evidence="6">
    <location>
        <begin position="135"/>
        <end position="187"/>
    </location>
</feature>
<keyword evidence="2" id="KW-0805">Transcription regulation</keyword>
<dbReference type="STRING" id="452652.KSE_42250"/>
<dbReference type="CDD" id="cd06171">
    <property type="entry name" value="Sigma70_r4"/>
    <property type="match status" value="1"/>
</dbReference>
<dbReference type="PANTHER" id="PTHR43133:SF25">
    <property type="entry name" value="RNA POLYMERASE SIGMA FACTOR RFAY-RELATED"/>
    <property type="match status" value="1"/>
</dbReference>
<proteinExistence type="inferred from homology"/>
<evidence type="ECO:0000256" key="1">
    <source>
        <dbReference type="ARBA" id="ARBA00010641"/>
    </source>
</evidence>
<dbReference type="SUPFAM" id="SSF88659">
    <property type="entry name" value="Sigma3 and sigma4 domains of RNA polymerase sigma factors"/>
    <property type="match status" value="1"/>
</dbReference>
<keyword evidence="8" id="KW-1185">Reference proteome</keyword>
<dbReference type="AlphaFoldDB" id="E4MZS6"/>
<evidence type="ECO:0000259" key="6">
    <source>
        <dbReference type="Pfam" id="PF08281"/>
    </source>
</evidence>
<dbReference type="InterPro" id="IPR039425">
    <property type="entry name" value="RNA_pol_sigma-70-like"/>
</dbReference>
<keyword evidence="3" id="KW-0731">Sigma factor</keyword>
<feature type="domain" description="RNA polymerase sigma-70 region 2" evidence="5">
    <location>
        <begin position="36"/>
        <end position="101"/>
    </location>
</feature>
<name>E4MZS6_KITSK</name>
<dbReference type="InterPro" id="IPR014284">
    <property type="entry name" value="RNA_pol_sigma-70_dom"/>
</dbReference>
<dbReference type="PANTHER" id="PTHR43133">
    <property type="entry name" value="RNA POLYMERASE ECF-TYPE SIGMA FACTO"/>
    <property type="match status" value="1"/>
</dbReference>
<dbReference type="Proteomes" id="UP000007076">
    <property type="component" value="Chromosome"/>
</dbReference>
<dbReference type="NCBIfam" id="TIGR02937">
    <property type="entry name" value="sigma70-ECF"/>
    <property type="match status" value="1"/>
</dbReference>
<evidence type="ECO:0000313" key="7">
    <source>
        <dbReference type="EMBL" id="BAJ30010.1"/>
    </source>
</evidence>
<evidence type="ECO:0000256" key="4">
    <source>
        <dbReference type="ARBA" id="ARBA00023163"/>
    </source>
</evidence>
<dbReference type="SUPFAM" id="SSF88946">
    <property type="entry name" value="Sigma2 domain of RNA polymerase sigma factors"/>
    <property type="match status" value="1"/>
</dbReference>
<dbReference type="EMBL" id="AP010968">
    <property type="protein sequence ID" value="BAJ30010.1"/>
    <property type="molecule type" value="Genomic_DNA"/>
</dbReference>
<dbReference type="KEGG" id="ksk:KSE_42250"/>
<evidence type="ECO:0000313" key="8">
    <source>
        <dbReference type="Proteomes" id="UP000007076"/>
    </source>
</evidence>
<accession>E4MZS6</accession>